<reference evidence="3" key="1">
    <citation type="submission" date="2023-01" db="EMBL/GenBank/DDBJ databases">
        <title>The growth and conidiation of Purpureocillium lavendulum are regulated by nitrogen source and histone H3K14 acetylation.</title>
        <authorList>
            <person name="Tang P."/>
            <person name="Han J."/>
            <person name="Zhang C."/>
            <person name="Tang P."/>
            <person name="Qi F."/>
            <person name="Zhang K."/>
            <person name="Liang L."/>
        </authorList>
    </citation>
    <scope>NUCLEOTIDE SEQUENCE</scope>
    <source>
        <strain evidence="3">YMF1.00683</strain>
    </source>
</reference>
<keyword evidence="2" id="KW-0732">Signal</keyword>
<feature type="signal peptide" evidence="2">
    <location>
        <begin position="1"/>
        <end position="17"/>
    </location>
</feature>
<protein>
    <submittedName>
        <fullName evidence="3">1-aminocyclopropane-1-carboxylate oxidase</fullName>
    </submittedName>
</protein>
<organism evidence="3 4">
    <name type="scientific">Purpureocillium lavendulum</name>
    <dbReference type="NCBI Taxonomy" id="1247861"/>
    <lineage>
        <taxon>Eukaryota</taxon>
        <taxon>Fungi</taxon>
        <taxon>Dikarya</taxon>
        <taxon>Ascomycota</taxon>
        <taxon>Pezizomycotina</taxon>
        <taxon>Sordariomycetes</taxon>
        <taxon>Hypocreomycetidae</taxon>
        <taxon>Hypocreales</taxon>
        <taxon>Ophiocordycipitaceae</taxon>
        <taxon>Purpureocillium</taxon>
    </lineage>
</organism>
<proteinExistence type="predicted"/>
<comment type="caution">
    <text evidence="3">The sequence shown here is derived from an EMBL/GenBank/DDBJ whole genome shotgun (WGS) entry which is preliminary data.</text>
</comment>
<gene>
    <name evidence="3" type="ORF">O9K51_01889</name>
</gene>
<evidence type="ECO:0000313" key="3">
    <source>
        <dbReference type="EMBL" id="KAJ6447114.1"/>
    </source>
</evidence>
<evidence type="ECO:0000256" key="2">
    <source>
        <dbReference type="SAM" id="SignalP"/>
    </source>
</evidence>
<feature type="region of interest" description="Disordered" evidence="1">
    <location>
        <begin position="158"/>
        <end position="179"/>
    </location>
</feature>
<evidence type="ECO:0000313" key="4">
    <source>
        <dbReference type="Proteomes" id="UP001163105"/>
    </source>
</evidence>
<accession>A0AB34G6V8</accession>
<sequence>MKIYNILLAVGASLTLAAQHEVNPTNEEIDRRAATLCARFEKQKMPDCKKALHDCVKVIKEGKSPSQVKQGEDTFFGHVWTCAWSESINMEGDAQTPKNSMAYFDDNWRFECSQKDMDKTLACYTFRDDERKGGKPVREFDKYCLSLGGQPDLECELTPPPSDAVKPPSDAAKPPGDAVQLPSECQITVLNATKACHGAEDEATCKAEALDKYNKCMKLWEECKPEAKKAHDSCMEIRGNSKTACLKKGEEAAKSCVEGKSTGSSASF</sequence>
<feature type="chain" id="PRO_5044281621" evidence="2">
    <location>
        <begin position="18"/>
        <end position="268"/>
    </location>
</feature>
<dbReference type="AlphaFoldDB" id="A0AB34G6V8"/>
<dbReference type="EMBL" id="JAQHRD010000001">
    <property type="protein sequence ID" value="KAJ6447114.1"/>
    <property type="molecule type" value="Genomic_DNA"/>
</dbReference>
<evidence type="ECO:0000256" key="1">
    <source>
        <dbReference type="SAM" id="MobiDB-lite"/>
    </source>
</evidence>
<name>A0AB34G6V8_9HYPO</name>
<keyword evidence="4" id="KW-1185">Reference proteome</keyword>
<dbReference type="Proteomes" id="UP001163105">
    <property type="component" value="Unassembled WGS sequence"/>
</dbReference>